<dbReference type="NCBIfam" id="NF005559">
    <property type="entry name" value="PRK07231.1"/>
    <property type="match status" value="1"/>
</dbReference>
<dbReference type="Gene3D" id="3.40.50.720">
    <property type="entry name" value="NAD(P)-binding Rossmann-like Domain"/>
    <property type="match status" value="1"/>
</dbReference>
<dbReference type="NCBIfam" id="NF009466">
    <property type="entry name" value="PRK12826.1-2"/>
    <property type="match status" value="1"/>
</dbReference>
<organism evidence="3 4">
    <name type="scientific">Peribacillus faecalis</name>
    <dbReference type="NCBI Taxonomy" id="2772559"/>
    <lineage>
        <taxon>Bacteria</taxon>
        <taxon>Bacillati</taxon>
        <taxon>Bacillota</taxon>
        <taxon>Bacilli</taxon>
        <taxon>Bacillales</taxon>
        <taxon>Bacillaceae</taxon>
        <taxon>Peribacillus</taxon>
    </lineage>
</organism>
<dbReference type="InterPro" id="IPR036291">
    <property type="entry name" value="NAD(P)-bd_dom_sf"/>
</dbReference>
<reference evidence="3" key="1">
    <citation type="submission" date="2020-09" db="EMBL/GenBank/DDBJ databases">
        <title>Bacillus faecalis sp. nov., a moderately halophilic bacterium isolated from cow faeces.</title>
        <authorList>
            <person name="Jiang L."/>
            <person name="Lee J."/>
        </authorList>
    </citation>
    <scope>NUCLEOTIDE SEQUENCE</scope>
    <source>
        <strain evidence="3">AGMB 02131</strain>
    </source>
</reference>
<dbReference type="RefSeq" id="WP_190996853.1">
    <property type="nucleotide sequence ID" value="NZ_JACXSI010000005.1"/>
</dbReference>
<dbReference type="GO" id="GO:0008206">
    <property type="term" value="P:bile acid metabolic process"/>
    <property type="evidence" value="ECO:0007669"/>
    <property type="project" value="UniProtKB-ARBA"/>
</dbReference>
<dbReference type="InterPro" id="IPR002347">
    <property type="entry name" value="SDR_fam"/>
</dbReference>
<dbReference type="SUPFAM" id="SSF51735">
    <property type="entry name" value="NAD(P)-binding Rossmann-fold domains"/>
    <property type="match status" value="1"/>
</dbReference>
<keyword evidence="2" id="KW-0560">Oxidoreductase</keyword>
<dbReference type="PROSITE" id="PS00061">
    <property type="entry name" value="ADH_SHORT"/>
    <property type="match status" value="1"/>
</dbReference>
<comment type="similarity">
    <text evidence="1">Belongs to the short-chain dehydrogenases/reductases (SDR) family.</text>
</comment>
<comment type="caution">
    <text evidence="3">The sequence shown here is derived from an EMBL/GenBank/DDBJ whole genome shotgun (WGS) entry which is preliminary data.</text>
</comment>
<dbReference type="Proteomes" id="UP000602076">
    <property type="component" value="Unassembled WGS sequence"/>
</dbReference>
<dbReference type="PANTHER" id="PTHR42760:SF115">
    <property type="entry name" value="3-OXOACYL-[ACYL-CARRIER-PROTEIN] REDUCTASE FABG"/>
    <property type="match status" value="1"/>
</dbReference>
<gene>
    <name evidence="3" type="ORF">IEO70_02925</name>
</gene>
<proteinExistence type="inferred from homology"/>
<dbReference type="InterPro" id="IPR020904">
    <property type="entry name" value="Sc_DH/Rdtase_CS"/>
</dbReference>
<sequence length="253" mass="27399">MNELFNLTNKIALITGGSRGIGRQIVKTYAAQGATVIIASRNINDCQKVAEEVIQSGGNAMAISCDMANLEDIANMYKQIEDEFGKLDILVNNAGVSITKPSIEVTKEDWDTMFDINIRGLFFSCQEAAKIMIKQEKGKIINVSSIGGIKTFKRIAPYGASKAAVIHLTKSLASEWARYGIFVNGIAPGLISTDINTEEVSDEKLLQKMLRMIPLRHLGQPSDIAAMALYLASDASNFMTGQTISIDGGVTSE</sequence>
<evidence type="ECO:0000256" key="1">
    <source>
        <dbReference type="ARBA" id="ARBA00006484"/>
    </source>
</evidence>
<evidence type="ECO:0000313" key="4">
    <source>
        <dbReference type="Proteomes" id="UP000602076"/>
    </source>
</evidence>
<name>A0A927CUI6_9BACI</name>
<dbReference type="CDD" id="cd05233">
    <property type="entry name" value="SDR_c"/>
    <property type="match status" value="1"/>
</dbReference>
<dbReference type="AlphaFoldDB" id="A0A927CUI6"/>
<protein>
    <submittedName>
        <fullName evidence="3">SDR family oxidoreductase</fullName>
    </submittedName>
</protein>
<accession>A0A927CUI6</accession>
<dbReference type="PRINTS" id="PR00081">
    <property type="entry name" value="GDHRDH"/>
</dbReference>
<dbReference type="GO" id="GO:0016616">
    <property type="term" value="F:oxidoreductase activity, acting on the CH-OH group of donors, NAD or NADP as acceptor"/>
    <property type="evidence" value="ECO:0007669"/>
    <property type="project" value="TreeGrafter"/>
</dbReference>
<dbReference type="PANTHER" id="PTHR42760">
    <property type="entry name" value="SHORT-CHAIN DEHYDROGENASES/REDUCTASES FAMILY MEMBER"/>
    <property type="match status" value="1"/>
</dbReference>
<dbReference type="PRINTS" id="PR00080">
    <property type="entry name" value="SDRFAMILY"/>
</dbReference>
<dbReference type="EMBL" id="JACXSI010000005">
    <property type="protein sequence ID" value="MBD3107306.1"/>
    <property type="molecule type" value="Genomic_DNA"/>
</dbReference>
<evidence type="ECO:0000256" key="2">
    <source>
        <dbReference type="ARBA" id="ARBA00023002"/>
    </source>
</evidence>
<evidence type="ECO:0000313" key="3">
    <source>
        <dbReference type="EMBL" id="MBD3107306.1"/>
    </source>
</evidence>
<dbReference type="FunFam" id="3.40.50.720:FF:000084">
    <property type="entry name" value="Short-chain dehydrogenase reductase"/>
    <property type="match status" value="1"/>
</dbReference>
<keyword evidence="4" id="KW-1185">Reference proteome</keyword>
<dbReference type="Pfam" id="PF13561">
    <property type="entry name" value="adh_short_C2"/>
    <property type="match status" value="1"/>
</dbReference>